<dbReference type="Proteomes" id="UP000772434">
    <property type="component" value="Unassembled WGS sequence"/>
</dbReference>
<reference evidence="3" key="1">
    <citation type="submission" date="2020-11" db="EMBL/GenBank/DDBJ databases">
        <authorList>
            <consortium name="DOE Joint Genome Institute"/>
            <person name="Ahrendt S."/>
            <person name="Riley R."/>
            <person name="Andreopoulos W."/>
            <person name="Labutti K."/>
            <person name="Pangilinan J."/>
            <person name="Ruiz-Duenas F.J."/>
            <person name="Barrasa J.M."/>
            <person name="Sanchez-Garcia M."/>
            <person name="Camarero S."/>
            <person name="Miyauchi S."/>
            <person name="Serrano A."/>
            <person name="Linde D."/>
            <person name="Babiker R."/>
            <person name="Drula E."/>
            <person name="Ayuso-Fernandez I."/>
            <person name="Pacheco R."/>
            <person name="Padilla G."/>
            <person name="Ferreira P."/>
            <person name="Barriuso J."/>
            <person name="Kellner H."/>
            <person name="Castanera R."/>
            <person name="Alfaro M."/>
            <person name="Ramirez L."/>
            <person name="Pisabarro A.G."/>
            <person name="Kuo A."/>
            <person name="Tritt A."/>
            <person name="Lipzen A."/>
            <person name="He G."/>
            <person name="Yan M."/>
            <person name="Ng V."/>
            <person name="Cullen D."/>
            <person name="Martin F."/>
            <person name="Rosso M.-N."/>
            <person name="Henrissat B."/>
            <person name="Hibbett D."/>
            <person name="Martinez A.T."/>
            <person name="Grigoriev I.V."/>
        </authorList>
    </citation>
    <scope>NUCLEOTIDE SEQUENCE</scope>
    <source>
        <strain evidence="3">AH 40177</strain>
    </source>
</reference>
<dbReference type="GO" id="GO:0016036">
    <property type="term" value="P:cellular response to phosphate starvation"/>
    <property type="evidence" value="ECO:0007669"/>
    <property type="project" value="TreeGrafter"/>
</dbReference>
<sequence>MNILVFAKKPYAPKLKLDTHTHHSRTSDNQSYLPAELDPEDYQNAEKKLKKAVLEHYRGLEMLQNYRILNITGFRKALKKFEKLTKIPIQHAYMTERVDTSGFASDSTLRGMMDEMEAHYASHFAHGDKKRAKTRLRAGELFKTHHFSTFRSGMLIGIGIPALISGTISSFQAQTRASIPGWDGLLFVYSILLIPVVFSILVGINLVVWSRSRINYVFIFVF</sequence>
<organism evidence="3 4">
    <name type="scientific">Rhodocollybia butyracea</name>
    <dbReference type="NCBI Taxonomy" id="206335"/>
    <lineage>
        <taxon>Eukaryota</taxon>
        <taxon>Fungi</taxon>
        <taxon>Dikarya</taxon>
        <taxon>Basidiomycota</taxon>
        <taxon>Agaricomycotina</taxon>
        <taxon>Agaricomycetes</taxon>
        <taxon>Agaricomycetidae</taxon>
        <taxon>Agaricales</taxon>
        <taxon>Marasmiineae</taxon>
        <taxon>Omphalotaceae</taxon>
        <taxon>Rhodocollybia</taxon>
    </lineage>
</organism>
<dbReference type="PANTHER" id="PTHR10783">
    <property type="entry name" value="XENOTROPIC AND POLYTROPIC RETROVIRUS RECEPTOR 1-RELATED"/>
    <property type="match status" value="1"/>
</dbReference>
<dbReference type="GO" id="GO:0005794">
    <property type="term" value="C:Golgi apparatus"/>
    <property type="evidence" value="ECO:0007669"/>
    <property type="project" value="TreeGrafter"/>
</dbReference>
<name>A0A9P5P4J0_9AGAR</name>
<gene>
    <name evidence="3" type="ORF">BDP27DRAFT_779515</name>
</gene>
<protein>
    <submittedName>
        <fullName evidence="3">SPX domain-containing protein</fullName>
    </submittedName>
</protein>
<dbReference type="PROSITE" id="PS51382">
    <property type="entry name" value="SPX"/>
    <property type="match status" value="1"/>
</dbReference>
<proteinExistence type="predicted"/>
<dbReference type="GO" id="GO:0005886">
    <property type="term" value="C:plasma membrane"/>
    <property type="evidence" value="ECO:0007669"/>
    <property type="project" value="TreeGrafter"/>
</dbReference>
<dbReference type="Pfam" id="PF03105">
    <property type="entry name" value="SPX"/>
    <property type="match status" value="1"/>
</dbReference>
<dbReference type="PANTHER" id="PTHR10783:SF103">
    <property type="entry name" value="SOLUTE CARRIER FAMILY 53 MEMBER 1"/>
    <property type="match status" value="1"/>
</dbReference>
<feature type="transmembrane region" description="Helical" evidence="1">
    <location>
        <begin position="153"/>
        <end position="173"/>
    </location>
</feature>
<evidence type="ECO:0000313" key="3">
    <source>
        <dbReference type="EMBL" id="KAF9038399.1"/>
    </source>
</evidence>
<dbReference type="InterPro" id="IPR004331">
    <property type="entry name" value="SPX_dom"/>
</dbReference>
<evidence type="ECO:0000313" key="4">
    <source>
        <dbReference type="Proteomes" id="UP000772434"/>
    </source>
</evidence>
<dbReference type="CDD" id="cd14475">
    <property type="entry name" value="SPX_SYG1_like"/>
    <property type="match status" value="1"/>
</dbReference>
<keyword evidence="1" id="KW-0812">Transmembrane</keyword>
<accession>A0A9P5P4J0</accession>
<keyword evidence="1" id="KW-1133">Transmembrane helix</keyword>
<evidence type="ECO:0000256" key="1">
    <source>
        <dbReference type="SAM" id="Phobius"/>
    </source>
</evidence>
<dbReference type="EMBL" id="JADNRY010000586">
    <property type="protein sequence ID" value="KAF9038399.1"/>
    <property type="molecule type" value="Genomic_DNA"/>
</dbReference>
<comment type="caution">
    <text evidence="3">The sequence shown here is derived from an EMBL/GenBank/DDBJ whole genome shotgun (WGS) entry which is preliminary data.</text>
</comment>
<dbReference type="AlphaFoldDB" id="A0A9P5P4J0"/>
<dbReference type="OrthoDB" id="9970435at2759"/>
<keyword evidence="1" id="KW-0472">Membrane</keyword>
<feature type="domain" description="SPX" evidence="2">
    <location>
        <begin position="1"/>
        <end position="95"/>
    </location>
</feature>
<dbReference type="GO" id="GO:0006817">
    <property type="term" value="P:phosphate ion transport"/>
    <property type="evidence" value="ECO:0007669"/>
    <property type="project" value="TreeGrafter"/>
</dbReference>
<evidence type="ECO:0000259" key="2">
    <source>
        <dbReference type="PROSITE" id="PS51382"/>
    </source>
</evidence>
<keyword evidence="4" id="KW-1185">Reference proteome</keyword>
<feature type="transmembrane region" description="Helical" evidence="1">
    <location>
        <begin position="185"/>
        <end position="208"/>
    </location>
</feature>
<dbReference type="GO" id="GO:0000822">
    <property type="term" value="F:inositol hexakisphosphate binding"/>
    <property type="evidence" value="ECO:0007669"/>
    <property type="project" value="TreeGrafter"/>
</dbReference>